<dbReference type="Proteomes" id="UP000481153">
    <property type="component" value="Unassembled WGS sequence"/>
</dbReference>
<evidence type="ECO:0000256" key="1">
    <source>
        <dbReference type="SAM" id="MobiDB-lite"/>
    </source>
</evidence>
<name>A0A6G0X8H1_9STRA</name>
<sequence length="90" mass="9835">MDLLYSNETILDYFKQPSSSCALCQNVLSPFNSPTELHEIGELFVSVHDNSIPTSNLDEIGSNKSPQKGVVGIDRNARSPRGKLALSRDA</sequence>
<feature type="region of interest" description="Disordered" evidence="1">
    <location>
        <begin position="56"/>
        <end position="90"/>
    </location>
</feature>
<evidence type="ECO:0000313" key="2">
    <source>
        <dbReference type="EMBL" id="KAF0736375.1"/>
    </source>
</evidence>
<evidence type="ECO:0000313" key="3">
    <source>
        <dbReference type="Proteomes" id="UP000481153"/>
    </source>
</evidence>
<dbReference type="AlphaFoldDB" id="A0A6G0X8H1"/>
<gene>
    <name evidence="2" type="ORF">Ae201684_007394</name>
</gene>
<proteinExistence type="predicted"/>
<reference evidence="2 3" key="1">
    <citation type="submission" date="2019-07" db="EMBL/GenBank/DDBJ databases">
        <title>Genomics analysis of Aphanomyces spp. identifies a new class of oomycete effector associated with host adaptation.</title>
        <authorList>
            <person name="Gaulin E."/>
        </authorList>
    </citation>
    <scope>NUCLEOTIDE SEQUENCE [LARGE SCALE GENOMIC DNA]</scope>
    <source>
        <strain evidence="2 3">ATCC 201684</strain>
    </source>
</reference>
<organism evidence="2 3">
    <name type="scientific">Aphanomyces euteiches</name>
    <dbReference type="NCBI Taxonomy" id="100861"/>
    <lineage>
        <taxon>Eukaryota</taxon>
        <taxon>Sar</taxon>
        <taxon>Stramenopiles</taxon>
        <taxon>Oomycota</taxon>
        <taxon>Saprolegniomycetes</taxon>
        <taxon>Saprolegniales</taxon>
        <taxon>Verrucalvaceae</taxon>
        <taxon>Aphanomyces</taxon>
    </lineage>
</organism>
<keyword evidence="3" id="KW-1185">Reference proteome</keyword>
<feature type="compositionally biased region" description="Polar residues" evidence="1">
    <location>
        <begin position="56"/>
        <end position="66"/>
    </location>
</feature>
<accession>A0A6G0X8H1</accession>
<protein>
    <submittedName>
        <fullName evidence="2">Uncharacterized protein</fullName>
    </submittedName>
</protein>
<comment type="caution">
    <text evidence="2">The sequence shown here is derived from an EMBL/GenBank/DDBJ whole genome shotgun (WGS) entry which is preliminary data.</text>
</comment>
<dbReference type="EMBL" id="VJMJ01000089">
    <property type="protein sequence ID" value="KAF0736375.1"/>
    <property type="molecule type" value="Genomic_DNA"/>
</dbReference>